<protein>
    <recommendedName>
        <fullName evidence="1">DUF2383 domain-containing protein</fullName>
    </recommendedName>
</protein>
<gene>
    <name evidence="2" type="ORF">Pr1d_42540</name>
</gene>
<organism evidence="2 3">
    <name type="scientific">Bythopirellula goksoeyrii</name>
    <dbReference type="NCBI Taxonomy" id="1400387"/>
    <lineage>
        <taxon>Bacteria</taxon>
        <taxon>Pseudomonadati</taxon>
        <taxon>Planctomycetota</taxon>
        <taxon>Planctomycetia</taxon>
        <taxon>Pirellulales</taxon>
        <taxon>Lacipirellulaceae</taxon>
        <taxon>Bythopirellula</taxon>
    </lineage>
</organism>
<dbReference type="AlphaFoldDB" id="A0A5B9QDE0"/>
<dbReference type="OrthoDB" id="268257at2"/>
<dbReference type="EMBL" id="CP042913">
    <property type="protein sequence ID" value="QEG36914.1"/>
    <property type="molecule type" value="Genomic_DNA"/>
</dbReference>
<dbReference type="InterPro" id="IPR016920">
    <property type="entry name" value="UCP029477"/>
</dbReference>
<dbReference type="InterPro" id="IPR011971">
    <property type="entry name" value="CHP02284"/>
</dbReference>
<dbReference type="RefSeq" id="WP_148075210.1">
    <property type="nucleotide sequence ID" value="NZ_CP042913.1"/>
</dbReference>
<name>A0A5B9QDE0_9BACT</name>
<sequence>MSILRESTASNLKPETVSKLQMLHQANIDSAKGFEEAAKDVENAKLAADFRSWSEERSKQAQELASLIEINEGEVDREGSWLGDLHRSYISLKAAITSDDEHAVLAEAERGEDHIKGAYEEVLEQCPGTAVNNTLQHQYANVKKIHDRVLELRDACKSC</sequence>
<dbReference type="Pfam" id="PF09537">
    <property type="entry name" value="DUF2383"/>
    <property type="match status" value="1"/>
</dbReference>
<dbReference type="KEGG" id="bgok:Pr1d_42540"/>
<dbReference type="InterPro" id="IPR012347">
    <property type="entry name" value="Ferritin-like"/>
</dbReference>
<dbReference type="Gene3D" id="1.20.1260.10">
    <property type="match status" value="1"/>
</dbReference>
<keyword evidence="3" id="KW-1185">Reference proteome</keyword>
<proteinExistence type="predicted"/>
<evidence type="ECO:0000313" key="3">
    <source>
        <dbReference type="Proteomes" id="UP000323917"/>
    </source>
</evidence>
<feature type="domain" description="DUF2383" evidence="1">
    <location>
        <begin position="16"/>
        <end position="125"/>
    </location>
</feature>
<reference evidence="2 3" key="1">
    <citation type="submission" date="2019-08" db="EMBL/GenBank/DDBJ databases">
        <title>Deep-cultivation of Planctomycetes and their phenomic and genomic characterization uncovers novel biology.</title>
        <authorList>
            <person name="Wiegand S."/>
            <person name="Jogler M."/>
            <person name="Boedeker C."/>
            <person name="Pinto D."/>
            <person name="Vollmers J."/>
            <person name="Rivas-Marin E."/>
            <person name="Kohn T."/>
            <person name="Peeters S.H."/>
            <person name="Heuer A."/>
            <person name="Rast P."/>
            <person name="Oberbeckmann S."/>
            <person name="Bunk B."/>
            <person name="Jeske O."/>
            <person name="Meyerdierks A."/>
            <person name="Storesund J.E."/>
            <person name="Kallscheuer N."/>
            <person name="Luecker S."/>
            <person name="Lage O.M."/>
            <person name="Pohl T."/>
            <person name="Merkel B.J."/>
            <person name="Hornburger P."/>
            <person name="Mueller R.-W."/>
            <person name="Bruemmer F."/>
            <person name="Labrenz M."/>
            <person name="Spormann A.M."/>
            <person name="Op den Camp H."/>
            <person name="Overmann J."/>
            <person name="Amann R."/>
            <person name="Jetten M.S.M."/>
            <person name="Mascher T."/>
            <person name="Medema M.H."/>
            <person name="Devos D.P."/>
            <person name="Kaster A.-K."/>
            <person name="Ovreas L."/>
            <person name="Rohde M."/>
            <person name="Galperin M.Y."/>
            <person name="Jogler C."/>
        </authorList>
    </citation>
    <scope>NUCLEOTIDE SEQUENCE [LARGE SCALE GENOMIC DNA]</scope>
    <source>
        <strain evidence="2 3">Pr1d</strain>
    </source>
</reference>
<dbReference type="NCBIfam" id="TIGR02284">
    <property type="entry name" value="PA2169 family four-helix-bundle protein"/>
    <property type="match status" value="1"/>
</dbReference>
<accession>A0A5B9QDE0</accession>
<dbReference type="PIRSF" id="PIRSF029477">
    <property type="entry name" value="UCP029477"/>
    <property type="match status" value="1"/>
</dbReference>
<evidence type="ECO:0000313" key="2">
    <source>
        <dbReference type="EMBL" id="QEG36914.1"/>
    </source>
</evidence>
<dbReference type="Proteomes" id="UP000323917">
    <property type="component" value="Chromosome"/>
</dbReference>
<evidence type="ECO:0000259" key="1">
    <source>
        <dbReference type="Pfam" id="PF09537"/>
    </source>
</evidence>
<dbReference type="InterPro" id="IPR019052">
    <property type="entry name" value="DUF2383"/>
</dbReference>